<name>A0A2G9ZN93_9BACT</name>
<organism evidence="1 2">
    <name type="scientific">Candidatus Falkowbacteria bacterium CG23_combo_of_CG06-09_8_20_14_all_41_10</name>
    <dbReference type="NCBI Taxonomy" id="1974571"/>
    <lineage>
        <taxon>Bacteria</taxon>
        <taxon>Candidatus Falkowiibacteriota</taxon>
    </lineage>
</organism>
<comment type="caution">
    <text evidence="1">The sequence shown here is derived from an EMBL/GenBank/DDBJ whole genome shotgun (WGS) entry which is preliminary data.</text>
</comment>
<gene>
    <name evidence="1" type="ORF">COX21_01760</name>
</gene>
<dbReference type="Proteomes" id="UP000231408">
    <property type="component" value="Unassembled WGS sequence"/>
</dbReference>
<accession>A0A2G9ZN93</accession>
<dbReference type="EMBL" id="PCSE01000053">
    <property type="protein sequence ID" value="PIP34653.1"/>
    <property type="molecule type" value="Genomic_DNA"/>
</dbReference>
<reference evidence="1 2" key="1">
    <citation type="submission" date="2017-09" db="EMBL/GenBank/DDBJ databases">
        <title>Depth-based differentiation of microbial function through sediment-hosted aquifers and enrichment of novel symbionts in the deep terrestrial subsurface.</title>
        <authorList>
            <person name="Probst A.J."/>
            <person name="Ladd B."/>
            <person name="Jarett J.K."/>
            <person name="Geller-Mcgrath D.E."/>
            <person name="Sieber C.M."/>
            <person name="Emerson J.B."/>
            <person name="Anantharaman K."/>
            <person name="Thomas B.C."/>
            <person name="Malmstrom R."/>
            <person name="Stieglmeier M."/>
            <person name="Klingl A."/>
            <person name="Woyke T."/>
            <person name="Ryan C.M."/>
            <person name="Banfield J.F."/>
        </authorList>
    </citation>
    <scope>NUCLEOTIDE SEQUENCE [LARGE SCALE GENOMIC DNA]</scope>
    <source>
        <strain evidence="1">CG23_combo_of_CG06-09_8_20_14_all_41_10</strain>
    </source>
</reference>
<proteinExistence type="predicted"/>
<evidence type="ECO:0000313" key="1">
    <source>
        <dbReference type="EMBL" id="PIP34653.1"/>
    </source>
</evidence>
<evidence type="ECO:0000313" key="2">
    <source>
        <dbReference type="Proteomes" id="UP000231408"/>
    </source>
</evidence>
<protein>
    <submittedName>
        <fullName evidence="1">Uncharacterized protein</fullName>
    </submittedName>
</protein>
<sequence length="177" mass="19769">MKKILVLIIVLSCAITGFSQIQIFGKYTAGKEIEPDINIFNYGPKLDTAGKIKITYFALVEKAWAEGLIGISYTPSKWCELGLMFGLESNPALYRLSGSIWLGDDKIAFATCMEKGDGSDNWWYKSTLGYSPSKKFTCGLMSWRYNGTGIFLQYNNVKHGLSFGLIQPMTQSLKKTD</sequence>
<dbReference type="AlphaFoldDB" id="A0A2G9ZN93"/>